<dbReference type="EMBL" id="JACHFD010000017">
    <property type="protein sequence ID" value="MBB5352927.1"/>
    <property type="molecule type" value="Genomic_DNA"/>
</dbReference>
<dbReference type="GO" id="GO:0003824">
    <property type="term" value="F:catalytic activity"/>
    <property type="evidence" value="ECO:0007669"/>
    <property type="project" value="InterPro"/>
</dbReference>
<gene>
    <name evidence="2" type="ORF">HNR46_003176</name>
</gene>
<comment type="caution">
    <text evidence="2">The sequence shown here is derived from an EMBL/GenBank/DDBJ whole genome shotgun (WGS) entry which is preliminary data.</text>
</comment>
<reference evidence="2 3" key="1">
    <citation type="submission" date="2020-08" db="EMBL/GenBank/DDBJ databases">
        <title>Genomic Encyclopedia of Type Strains, Phase IV (KMG-IV): sequencing the most valuable type-strain genomes for metagenomic binning, comparative biology and taxonomic classification.</title>
        <authorList>
            <person name="Goeker M."/>
        </authorList>
    </citation>
    <scope>NUCLEOTIDE SEQUENCE [LARGE SCALE GENOMIC DNA]</scope>
    <source>
        <strain evidence="2 3">YC6886</strain>
    </source>
</reference>
<feature type="domain" description="Endonuclease/exonuclease/phosphatase" evidence="1">
    <location>
        <begin position="168"/>
        <end position="285"/>
    </location>
</feature>
<evidence type="ECO:0000313" key="2">
    <source>
        <dbReference type="EMBL" id="MBB5352927.1"/>
    </source>
</evidence>
<sequence length="296" mass="32856">MRRWIHGVGILAAFATALALVAHAIGDALVPAAVISYATPWPVLGAAGAVTLGTLPRAWRLLALPPWIFAAMGWFHSSHPQGPGIEPQASTFLATTWNAGRTLAHHPEQWHFEAEVVVIIESGEMVPIWSRFREATPDYDWARLDTGMLLGVRGNVIESAVFGVEDRYRCTRSAVELRTGETLDVIAVDISSQPWRSKREPLEAIFRHIPRARPTLVLGDFNTPQESRLLEAATAGRFRSAHRTPHEGLRETWPWELPLLAIDHIWASPELPLLASSRALRSSDHRALTVQVQRPN</sequence>
<organism evidence="2 3">
    <name type="scientific">Haloferula luteola</name>
    <dbReference type="NCBI Taxonomy" id="595692"/>
    <lineage>
        <taxon>Bacteria</taxon>
        <taxon>Pseudomonadati</taxon>
        <taxon>Verrucomicrobiota</taxon>
        <taxon>Verrucomicrobiia</taxon>
        <taxon>Verrucomicrobiales</taxon>
        <taxon>Verrucomicrobiaceae</taxon>
        <taxon>Haloferula</taxon>
    </lineage>
</organism>
<proteinExistence type="predicted"/>
<dbReference type="AlphaFoldDB" id="A0A840V3P9"/>
<keyword evidence="3" id="KW-1185">Reference proteome</keyword>
<dbReference type="SUPFAM" id="SSF56219">
    <property type="entry name" value="DNase I-like"/>
    <property type="match status" value="1"/>
</dbReference>
<dbReference type="RefSeq" id="WP_184020373.1">
    <property type="nucleotide sequence ID" value="NZ_JACHFD010000017.1"/>
</dbReference>
<evidence type="ECO:0000313" key="3">
    <source>
        <dbReference type="Proteomes" id="UP000557717"/>
    </source>
</evidence>
<evidence type="ECO:0000259" key="1">
    <source>
        <dbReference type="Pfam" id="PF03372"/>
    </source>
</evidence>
<name>A0A840V3P9_9BACT</name>
<protein>
    <recommendedName>
        <fullName evidence="1">Endonuclease/exonuclease/phosphatase domain-containing protein</fullName>
    </recommendedName>
</protein>
<accession>A0A840V3P9</accession>
<dbReference type="InterPro" id="IPR036691">
    <property type="entry name" value="Endo/exonu/phosph_ase_sf"/>
</dbReference>
<dbReference type="Pfam" id="PF03372">
    <property type="entry name" value="Exo_endo_phos"/>
    <property type="match status" value="1"/>
</dbReference>
<dbReference type="Gene3D" id="3.60.10.10">
    <property type="entry name" value="Endonuclease/exonuclease/phosphatase"/>
    <property type="match status" value="1"/>
</dbReference>
<dbReference type="Proteomes" id="UP000557717">
    <property type="component" value="Unassembled WGS sequence"/>
</dbReference>
<dbReference type="InterPro" id="IPR005135">
    <property type="entry name" value="Endo/exonuclease/phosphatase"/>
</dbReference>